<organism evidence="1 2">
    <name type="scientific">Obba rivulosa</name>
    <dbReference type="NCBI Taxonomy" id="1052685"/>
    <lineage>
        <taxon>Eukaryota</taxon>
        <taxon>Fungi</taxon>
        <taxon>Dikarya</taxon>
        <taxon>Basidiomycota</taxon>
        <taxon>Agaricomycotina</taxon>
        <taxon>Agaricomycetes</taxon>
        <taxon>Polyporales</taxon>
        <taxon>Gelatoporiaceae</taxon>
        <taxon>Obba</taxon>
    </lineage>
</organism>
<dbReference type="Proteomes" id="UP000250043">
    <property type="component" value="Unassembled WGS sequence"/>
</dbReference>
<evidence type="ECO:0000313" key="2">
    <source>
        <dbReference type="Proteomes" id="UP000250043"/>
    </source>
</evidence>
<evidence type="ECO:0008006" key="3">
    <source>
        <dbReference type="Google" id="ProtNLM"/>
    </source>
</evidence>
<dbReference type="AlphaFoldDB" id="A0A8E2B0G0"/>
<proteinExistence type="predicted"/>
<reference evidence="1 2" key="1">
    <citation type="submission" date="2016-07" db="EMBL/GenBank/DDBJ databases">
        <title>Draft genome of the white-rot fungus Obba rivulosa 3A-2.</title>
        <authorList>
            <consortium name="DOE Joint Genome Institute"/>
            <person name="Miettinen O."/>
            <person name="Riley R."/>
            <person name="Acob R."/>
            <person name="Barry K."/>
            <person name="Cullen D."/>
            <person name="De Vries R."/>
            <person name="Hainaut M."/>
            <person name="Hatakka A."/>
            <person name="Henrissat B."/>
            <person name="Hilden K."/>
            <person name="Kuo R."/>
            <person name="Labutti K."/>
            <person name="Lipzen A."/>
            <person name="Makela M.R."/>
            <person name="Sandor L."/>
            <person name="Spatafora J.W."/>
            <person name="Grigoriev I.V."/>
            <person name="Hibbett D.S."/>
        </authorList>
    </citation>
    <scope>NUCLEOTIDE SEQUENCE [LARGE SCALE GENOMIC DNA]</scope>
    <source>
        <strain evidence="1 2">3A-2</strain>
    </source>
</reference>
<evidence type="ECO:0000313" key="1">
    <source>
        <dbReference type="EMBL" id="OCH91634.1"/>
    </source>
</evidence>
<accession>A0A8E2B0G0</accession>
<dbReference type="EMBL" id="KV722382">
    <property type="protein sequence ID" value="OCH91634.1"/>
    <property type="molecule type" value="Genomic_DNA"/>
</dbReference>
<keyword evidence="2" id="KW-1185">Reference proteome</keyword>
<gene>
    <name evidence="1" type="ORF">OBBRIDRAFT_518064</name>
</gene>
<name>A0A8E2B0G0_9APHY</name>
<sequence length="273" mass="30590">MGIGECNDELLLWTPPGFNFIHNEASQHTPSRDICSEDVGEHPYVSFDIVTRRIVVLCPTAHHWYSLARNMFSIPTLSVPQRNQEMALPFFACIAFEMAGVSANMLLEVMTIRGRKKVEPIVASLRDLRDILQRSLSDTRAAFQALDQEERNYAEAILLLKNDNLLAPLTTLSQNLHNIADSAHRVPSRSWWSRLTPGCASDVELDQISIDVECAKTEFLEQRGPMMQTLKEVFTQASSDMAVHPERHGESVGSQLSIIPSSIPYSIPSRDAD</sequence>
<protein>
    <recommendedName>
        <fullName evidence="3">Fungal N-terminal domain-containing protein</fullName>
    </recommendedName>
</protein>